<dbReference type="InterPro" id="IPR045030">
    <property type="entry name" value="LYSM1-4"/>
</dbReference>
<dbReference type="CDD" id="cd00118">
    <property type="entry name" value="LysM"/>
    <property type="match status" value="1"/>
</dbReference>
<dbReference type="HOGENOM" id="CLU_698668_0_0_1"/>
<gene>
    <name evidence="3" type="ORF">M407DRAFT_243155</name>
</gene>
<feature type="compositionally biased region" description="Basic and acidic residues" evidence="1">
    <location>
        <begin position="165"/>
        <end position="175"/>
    </location>
</feature>
<proteinExistence type="predicted"/>
<evidence type="ECO:0000313" key="3">
    <source>
        <dbReference type="EMBL" id="KIO28055.1"/>
    </source>
</evidence>
<dbReference type="PROSITE" id="PS51782">
    <property type="entry name" value="LYSM"/>
    <property type="match status" value="1"/>
</dbReference>
<dbReference type="InterPro" id="IPR036779">
    <property type="entry name" value="LysM_dom_sf"/>
</dbReference>
<dbReference type="OrthoDB" id="2107166at2759"/>
<feature type="region of interest" description="Disordered" evidence="1">
    <location>
        <begin position="357"/>
        <end position="395"/>
    </location>
</feature>
<organism evidence="3 4">
    <name type="scientific">Tulasnella calospora MUT 4182</name>
    <dbReference type="NCBI Taxonomy" id="1051891"/>
    <lineage>
        <taxon>Eukaryota</taxon>
        <taxon>Fungi</taxon>
        <taxon>Dikarya</taxon>
        <taxon>Basidiomycota</taxon>
        <taxon>Agaricomycotina</taxon>
        <taxon>Agaricomycetes</taxon>
        <taxon>Cantharellales</taxon>
        <taxon>Tulasnellaceae</taxon>
        <taxon>Tulasnella</taxon>
    </lineage>
</organism>
<feature type="domain" description="LysM" evidence="2">
    <location>
        <begin position="77"/>
        <end position="121"/>
    </location>
</feature>
<feature type="compositionally biased region" description="Basic and acidic residues" evidence="1">
    <location>
        <begin position="57"/>
        <end position="68"/>
    </location>
</feature>
<dbReference type="SMART" id="SM00257">
    <property type="entry name" value="LysM"/>
    <property type="match status" value="1"/>
</dbReference>
<keyword evidence="4" id="KW-1185">Reference proteome</keyword>
<feature type="compositionally biased region" description="Polar residues" evidence="1">
    <location>
        <begin position="357"/>
        <end position="379"/>
    </location>
</feature>
<feature type="region of interest" description="Disordered" evidence="1">
    <location>
        <begin position="144"/>
        <end position="191"/>
    </location>
</feature>
<evidence type="ECO:0000259" key="2">
    <source>
        <dbReference type="PROSITE" id="PS51782"/>
    </source>
</evidence>
<dbReference type="SUPFAM" id="SSF54106">
    <property type="entry name" value="LysM domain"/>
    <property type="match status" value="1"/>
</dbReference>
<feature type="region of interest" description="Disordered" evidence="1">
    <location>
        <begin position="1"/>
        <end position="68"/>
    </location>
</feature>
<dbReference type="Proteomes" id="UP000054248">
    <property type="component" value="Unassembled WGS sequence"/>
</dbReference>
<feature type="compositionally biased region" description="Polar residues" evidence="1">
    <location>
        <begin position="152"/>
        <end position="164"/>
    </location>
</feature>
<accession>A0A0C3QBU9</accession>
<dbReference type="InterPro" id="IPR018392">
    <property type="entry name" value="LysM"/>
</dbReference>
<reference evidence="3 4" key="1">
    <citation type="submission" date="2014-04" db="EMBL/GenBank/DDBJ databases">
        <authorList>
            <consortium name="DOE Joint Genome Institute"/>
            <person name="Kuo A."/>
            <person name="Girlanda M."/>
            <person name="Perotto S."/>
            <person name="Kohler A."/>
            <person name="Nagy L.G."/>
            <person name="Floudas D."/>
            <person name="Copeland A."/>
            <person name="Barry K.W."/>
            <person name="Cichocki N."/>
            <person name="Veneault-Fourrey C."/>
            <person name="LaButti K."/>
            <person name="Lindquist E.A."/>
            <person name="Lipzen A."/>
            <person name="Lundell T."/>
            <person name="Morin E."/>
            <person name="Murat C."/>
            <person name="Sun H."/>
            <person name="Tunlid A."/>
            <person name="Henrissat B."/>
            <person name="Grigoriev I.V."/>
            <person name="Hibbett D.S."/>
            <person name="Martin F."/>
            <person name="Nordberg H.P."/>
            <person name="Cantor M.N."/>
            <person name="Hua S.X."/>
        </authorList>
    </citation>
    <scope>NUCLEOTIDE SEQUENCE [LARGE SCALE GENOMIC DNA]</scope>
    <source>
        <strain evidence="3 4">MUT 4182</strain>
    </source>
</reference>
<evidence type="ECO:0000313" key="4">
    <source>
        <dbReference type="Proteomes" id="UP000054248"/>
    </source>
</evidence>
<dbReference type="PANTHER" id="PTHR20932">
    <property type="entry name" value="LYSM AND PUTATIVE PEPTIDOGLYCAN-BINDING DOMAIN-CONTAINING PROTEIN"/>
    <property type="match status" value="1"/>
</dbReference>
<evidence type="ECO:0000256" key="1">
    <source>
        <dbReference type="SAM" id="MobiDB-lite"/>
    </source>
</evidence>
<reference evidence="4" key="2">
    <citation type="submission" date="2015-01" db="EMBL/GenBank/DDBJ databases">
        <title>Evolutionary Origins and Diversification of the Mycorrhizal Mutualists.</title>
        <authorList>
            <consortium name="DOE Joint Genome Institute"/>
            <consortium name="Mycorrhizal Genomics Consortium"/>
            <person name="Kohler A."/>
            <person name="Kuo A."/>
            <person name="Nagy L.G."/>
            <person name="Floudas D."/>
            <person name="Copeland A."/>
            <person name="Barry K.W."/>
            <person name="Cichocki N."/>
            <person name="Veneault-Fourrey C."/>
            <person name="LaButti K."/>
            <person name="Lindquist E.A."/>
            <person name="Lipzen A."/>
            <person name="Lundell T."/>
            <person name="Morin E."/>
            <person name="Murat C."/>
            <person name="Riley R."/>
            <person name="Ohm R."/>
            <person name="Sun H."/>
            <person name="Tunlid A."/>
            <person name="Henrissat B."/>
            <person name="Grigoriev I.V."/>
            <person name="Hibbett D.S."/>
            <person name="Martin F."/>
        </authorList>
    </citation>
    <scope>NUCLEOTIDE SEQUENCE [LARGE SCALE GENOMIC DNA]</scope>
    <source>
        <strain evidence="4">MUT 4182</strain>
    </source>
</reference>
<dbReference type="AlphaFoldDB" id="A0A0C3QBU9"/>
<dbReference type="Gene3D" id="3.10.350.10">
    <property type="entry name" value="LysM domain"/>
    <property type="match status" value="1"/>
</dbReference>
<dbReference type="Pfam" id="PF01476">
    <property type="entry name" value="LysM"/>
    <property type="match status" value="1"/>
</dbReference>
<dbReference type="EMBL" id="KN822999">
    <property type="protein sequence ID" value="KIO28055.1"/>
    <property type="molecule type" value="Genomic_DNA"/>
</dbReference>
<protein>
    <recommendedName>
        <fullName evidence="2">LysM domain-containing protein</fullName>
    </recommendedName>
</protein>
<name>A0A0C3QBU9_9AGAM</name>
<sequence length="395" mass="42240">MEPAPLPLPSSTSTPIKSRHSHDVASPFSDGSIGRRRNFSDGNYESYSKAMAGLDPSDGKTKDKGKGKMMEEQCEVIAHEVQPTDSLAGVALKYGVQIADIRKANKLWASDTIHLRKTLYIPVDVVPDRGGVLASVQEEESLNAGRVAGASENRQPSSEIQTGWTEDKTSRHPRDASSGSGSGGGTPSRSLERRTLAVATIRRVPASELSFFPPPSGNPQRDPSAPKFELGLGSMFPVSAMENDSTFAFPQLPSAFSSSLRGLPSLFNTSLPTLPTISSPRISFSSEGTSEQSSDVEMDELGWPKQVPRMPNGAAFGRKRGKLAEIDFPDLANVDVRSDLPPIGSVASTIRPASITTQFQGNADTTSSSARLRIRNQQPAPSPMMALPGRTVKPP</sequence>
<dbReference type="PANTHER" id="PTHR20932:SF8">
    <property type="entry name" value="LD22649P"/>
    <property type="match status" value="1"/>
</dbReference>